<dbReference type="SUPFAM" id="SSF47473">
    <property type="entry name" value="EF-hand"/>
    <property type="match status" value="1"/>
</dbReference>
<name>A0A8S2USB3_9BILA</name>
<gene>
    <name evidence="1" type="ORF">OVA965_LOCUS40118</name>
    <name evidence="2" type="ORF">TMI583_LOCUS41514</name>
</gene>
<evidence type="ECO:0000313" key="3">
    <source>
        <dbReference type="Proteomes" id="UP000682733"/>
    </source>
</evidence>
<dbReference type="AlphaFoldDB" id="A0A8S2USB3"/>
<dbReference type="InterPro" id="IPR011992">
    <property type="entry name" value="EF-hand-dom_pair"/>
</dbReference>
<reference evidence="2" key="1">
    <citation type="submission" date="2021-02" db="EMBL/GenBank/DDBJ databases">
        <authorList>
            <person name="Nowell W R."/>
        </authorList>
    </citation>
    <scope>NUCLEOTIDE SEQUENCE</scope>
</reference>
<comment type="caution">
    <text evidence="2">The sequence shown here is derived from an EMBL/GenBank/DDBJ whole genome shotgun (WGS) entry which is preliminary data.</text>
</comment>
<proteinExistence type="predicted"/>
<dbReference type="EMBL" id="CAJOBA010065640">
    <property type="protein sequence ID" value="CAF4359867.1"/>
    <property type="molecule type" value="Genomic_DNA"/>
</dbReference>
<evidence type="ECO:0000313" key="1">
    <source>
        <dbReference type="EMBL" id="CAF1566646.1"/>
    </source>
</evidence>
<dbReference type="Gene3D" id="1.10.238.10">
    <property type="entry name" value="EF-hand"/>
    <property type="match status" value="1"/>
</dbReference>
<dbReference type="Proteomes" id="UP000677228">
    <property type="component" value="Unassembled WGS sequence"/>
</dbReference>
<accession>A0A8S2USB3</accession>
<evidence type="ECO:0000313" key="2">
    <source>
        <dbReference type="EMBL" id="CAF4359867.1"/>
    </source>
</evidence>
<dbReference type="EMBL" id="CAJNOK010042923">
    <property type="protein sequence ID" value="CAF1566646.1"/>
    <property type="molecule type" value="Genomic_DNA"/>
</dbReference>
<feature type="non-terminal residue" evidence="2">
    <location>
        <position position="1"/>
    </location>
</feature>
<organism evidence="2 3">
    <name type="scientific">Didymodactylos carnosus</name>
    <dbReference type="NCBI Taxonomy" id="1234261"/>
    <lineage>
        <taxon>Eukaryota</taxon>
        <taxon>Metazoa</taxon>
        <taxon>Spiralia</taxon>
        <taxon>Gnathifera</taxon>
        <taxon>Rotifera</taxon>
        <taxon>Eurotatoria</taxon>
        <taxon>Bdelloidea</taxon>
        <taxon>Philodinida</taxon>
        <taxon>Philodinidae</taxon>
        <taxon>Didymodactylos</taxon>
    </lineage>
</organism>
<protein>
    <submittedName>
        <fullName evidence="2">Uncharacterized protein</fullName>
    </submittedName>
</protein>
<dbReference type="Proteomes" id="UP000682733">
    <property type="component" value="Unassembled WGS sequence"/>
</dbReference>
<sequence>CQLNYREKKEFFKFYLLFKGEISGDEIHKMADAILRILGADEKDEGSKAIISQFLNQFTGGENGIIKKEDFIQTVLRDDGLLMLISPFYGS</sequence>